<evidence type="ECO:0000256" key="6">
    <source>
        <dbReference type="SAM" id="Phobius"/>
    </source>
</evidence>
<dbReference type="AlphaFoldDB" id="A0A1H4AXV9"/>
<keyword evidence="1" id="KW-1003">Cell membrane</keyword>
<sequence>MKLKLFTGLALLTLMLTYVVQNSARVPIIFLKWEYDVSQALLVLSSLLIGIALGLILSYTWKNKGKNQQKKAEKQARKIKKEQDKLKKQQEKLPQEQEQPTAEPPMKPQEEEQL</sequence>
<dbReference type="GO" id="GO:0005886">
    <property type="term" value="C:plasma membrane"/>
    <property type="evidence" value="ECO:0007669"/>
    <property type="project" value="InterPro"/>
</dbReference>
<evidence type="ECO:0000256" key="4">
    <source>
        <dbReference type="ARBA" id="ARBA00023136"/>
    </source>
</evidence>
<reference evidence="8 9" key="1">
    <citation type="submission" date="2016-10" db="EMBL/GenBank/DDBJ databases">
        <authorList>
            <person name="de Groot N.N."/>
        </authorList>
    </citation>
    <scope>NUCLEOTIDE SEQUENCE [LARGE SCALE GENOMIC DNA]</scope>
    <source>
        <strain evidence="8 9">DSM 7343</strain>
    </source>
</reference>
<dbReference type="EMBL" id="FNQN01000005">
    <property type="protein sequence ID" value="SEA40657.1"/>
    <property type="molecule type" value="Genomic_DNA"/>
</dbReference>
<keyword evidence="2 6" id="KW-0812">Transmembrane</keyword>
<evidence type="ECO:0000256" key="5">
    <source>
        <dbReference type="SAM" id="MobiDB-lite"/>
    </source>
</evidence>
<keyword evidence="9" id="KW-1185">Reference proteome</keyword>
<name>A0A1H4AXV9_9BACT</name>
<proteinExistence type="predicted"/>
<gene>
    <name evidence="8" type="ORF">SAMN05660420_02029</name>
</gene>
<evidence type="ECO:0000256" key="1">
    <source>
        <dbReference type="ARBA" id="ARBA00022475"/>
    </source>
</evidence>
<dbReference type="Proteomes" id="UP000199409">
    <property type="component" value="Unassembled WGS sequence"/>
</dbReference>
<dbReference type="InterPro" id="IPR010445">
    <property type="entry name" value="LapA_dom"/>
</dbReference>
<dbReference type="PANTHER" id="PTHR41335:SF1">
    <property type="entry name" value="MEMBRANE PROTEIN"/>
    <property type="match status" value="1"/>
</dbReference>
<feature type="transmembrane region" description="Helical" evidence="6">
    <location>
        <begin position="40"/>
        <end position="61"/>
    </location>
</feature>
<evidence type="ECO:0000313" key="8">
    <source>
        <dbReference type="EMBL" id="SEA40657.1"/>
    </source>
</evidence>
<evidence type="ECO:0000256" key="3">
    <source>
        <dbReference type="ARBA" id="ARBA00022989"/>
    </source>
</evidence>
<evidence type="ECO:0000259" key="7">
    <source>
        <dbReference type="Pfam" id="PF06305"/>
    </source>
</evidence>
<evidence type="ECO:0000313" key="9">
    <source>
        <dbReference type="Proteomes" id="UP000199409"/>
    </source>
</evidence>
<dbReference type="Pfam" id="PF06305">
    <property type="entry name" value="LapA_dom"/>
    <property type="match status" value="1"/>
</dbReference>
<dbReference type="PANTHER" id="PTHR41335">
    <property type="entry name" value="MEMBRANE PROTEIN-RELATED"/>
    <property type="match status" value="1"/>
</dbReference>
<dbReference type="RefSeq" id="WP_092347677.1">
    <property type="nucleotide sequence ID" value="NZ_FNQN01000005.1"/>
</dbReference>
<evidence type="ECO:0000256" key="2">
    <source>
        <dbReference type="ARBA" id="ARBA00022692"/>
    </source>
</evidence>
<feature type="compositionally biased region" description="Basic and acidic residues" evidence="5">
    <location>
        <begin position="70"/>
        <end position="95"/>
    </location>
</feature>
<feature type="region of interest" description="Disordered" evidence="5">
    <location>
        <begin position="64"/>
        <end position="114"/>
    </location>
</feature>
<keyword evidence="4 6" id="KW-0472">Membrane</keyword>
<accession>A0A1H4AXV9</accession>
<protein>
    <recommendedName>
        <fullName evidence="7">Lipopolysaccharide assembly protein A domain-containing protein</fullName>
    </recommendedName>
</protein>
<keyword evidence="3 6" id="KW-1133">Transmembrane helix</keyword>
<feature type="domain" description="Lipopolysaccharide assembly protein A" evidence="7">
    <location>
        <begin position="21"/>
        <end position="83"/>
    </location>
</feature>
<organism evidence="8 9">
    <name type="scientific">Desulfuromusa kysingii</name>
    <dbReference type="NCBI Taxonomy" id="37625"/>
    <lineage>
        <taxon>Bacteria</taxon>
        <taxon>Pseudomonadati</taxon>
        <taxon>Thermodesulfobacteriota</taxon>
        <taxon>Desulfuromonadia</taxon>
        <taxon>Desulfuromonadales</taxon>
        <taxon>Geopsychrobacteraceae</taxon>
        <taxon>Desulfuromusa</taxon>
    </lineage>
</organism>